<organism evidence="11 12">
    <name type="scientific">Enterovirga rhinocerotis</name>
    <dbReference type="NCBI Taxonomy" id="1339210"/>
    <lineage>
        <taxon>Bacteria</taxon>
        <taxon>Pseudomonadati</taxon>
        <taxon>Pseudomonadota</taxon>
        <taxon>Alphaproteobacteria</taxon>
        <taxon>Hyphomicrobiales</taxon>
        <taxon>Methylobacteriaceae</taxon>
        <taxon>Enterovirga</taxon>
    </lineage>
</organism>
<dbReference type="Pfam" id="PF05649">
    <property type="entry name" value="Peptidase_M13_N"/>
    <property type="match status" value="1"/>
</dbReference>
<dbReference type="SUPFAM" id="SSF55486">
    <property type="entry name" value="Metalloproteases ('zincins'), catalytic domain"/>
    <property type="match status" value="1"/>
</dbReference>
<feature type="chain" id="PRO_5020804194" evidence="8">
    <location>
        <begin position="21"/>
        <end position="674"/>
    </location>
</feature>
<proteinExistence type="inferred from homology"/>
<dbReference type="PROSITE" id="PS51885">
    <property type="entry name" value="NEPRILYSIN"/>
    <property type="match status" value="1"/>
</dbReference>
<evidence type="ECO:0000256" key="5">
    <source>
        <dbReference type="ARBA" id="ARBA00022801"/>
    </source>
</evidence>
<feature type="domain" description="Peptidase M13 N-terminal" evidence="10">
    <location>
        <begin position="43"/>
        <end position="418"/>
    </location>
</feature>
<dbReference type="Gene3D" id="3.40.390.10">
    <property type="entry name" value="Collagenase (Catalytic Domain)"/>
    <property type="match status" value="1"/>
</dbReference>
<dbReference type="InterPro" id="IPR000718">
    <property type="entry name" value="Peptidase_M13"/>
</dbReference>
<sequence>MRSLVLLSLAVAATCFGASALEPEPPYGTWGVDLAGMDRAVAPGGDFFRFVNGRWLDRTTIPSDKPSAGVDRAMMDRVEGRTRLLLEANPGDIAPALRPDARKLVDFYAAFMDSGRAERLDLAPVADHLHAIRSAATRDDLIRLQGDGHRRHGMTLLALDIYPDSRDPDRHAVHLGQRGLGLPDRDYYLETAFASTKAAYAAYIAELLGFAGWENAAGMAPAILAFETELAQASWNATDRLDPEKTFNPTDPETVARETGLPIQDMLARSGFAKLDRIVLLERAAVLELASIWGRTDAAVLRAWQAFHVLDRAAPFLSDRFVQANFRFRRGIVDGVSELAPRWRRGVLATEAAMGHAIGRLYVERHVPPGLKGEIETMVGHLRTALARRLERTDWMETPTRTKAVDKLRRLEAQLAWPTRWRDYGALRIARDDLVGNVERAMAHDWDRQVARFDRPVDREDWDTTPQTVNAFYEWSANAVTLPAGQIQPPFYDRRADPAVNYGALGMLIAHELIHGYDNTGRKFDGHGRLSDWWTSRDAAEFERRSAELGRQFGAVEVLPGLFVNGDLTMGENIADLGGLLVALDAYRLSLGGREAPVIDGLTGTQRFFLGFAQSWRGKATDEWLRSQVVSDPHPPHAARVNGVVRNVDDWYEAFGVTPGHALYIAPEKRVRLW</sequence>
<keyword evidence="6" id="KW-0862">Zinc</keyword>
<dbReference type="AlphaFoldDB" id="A0A4R7BK38"/>
<comment type="caution">
    <text evidence="11">The sequence shown here is derived from an EMBL/GenBank/DDBJ whole genome shotgun (WGS) entry which is preliminary data.</text>
</comment>
<feature type="domain" description="Peptidase M13 C-terminal" evidence="9">
    <location>
        <begin position="470"/>
        <end position="671"/>
    </location>
</feature>
<protein>
    <submittedName>
        <fullName evidence="11">Endothelin-converting enzyme</fullName>
    </submittedName>
</protein>
<comment type="similarity">
    <text evidence="2">Belongs to the peptidase M13 family.</text>
</comment>
<evidence type="ECO:0000256" key="1">
    <source>
        <dbReference type="ARBA" id="ARBA00001947"/>
    </source>
</evidence>
<dbReference type="InterPro" id="IPR024079">
    <property type="entry name" value="MetalloPept_cat_dom_sf"/>
</dbReference>
<evidence type="ECO:0000313" key="12">
    <source>
        <dbReference type="Proteomes" id="UP000295122"/>
    </source>
</evidence>
<keyword evidence="12" id="KW-1185">Reference proteome</keyword>
<dbReference type="RefSeq" id="WP_133774366.1">
    <property type="nucleotide sequence ID" value="NZ_SNZR01000017.1"/>
</dbReference>
<evidence type="ECO:0000256" key="3">
    <source>
        <dbReference type="ARBA" id="ARBA00022670"/>
    </source>
</evidence>
<dbReference type="Gene3D" id="1.10.1380.10">
    <property type="entry name" value="Neutral endopeptidase , domain2"/>
    <property type="match status" value="1"/>
</dbReference>
<dbReference type="Pfam" id="PF01431">
    <property type="entry name" value="Peptidase_M13"/>
    <property type="match status" value="1"/>
</dbReference>
<evidence type="ECO:0000256" key="2">
    <source>
        <dbReference type="ARBA" id="ARBA00007357"/>
    </source>
</evidence>
<keyword evidence="3" id="KW-0645">Protease</keyword>
<dbReference type="InterPro" id="IPR042089">
    <property type="entry name" value="Peptidase_M13_dom_2"/>
</dbReference>
<dbReference type="InterPro" id="IPR018497">
    <property type="entry name" value="Peptidase_M13_C"/>
</dbReference>
<dbReference type="GO" id="GO:0046872">
    <property type="term" value="F:metal ion binding"/>
    <property type="evidence" value="ECO:0007669"/>
    <property type="project" value="UniProtKB-KW"/>
</dbReference>
<accession>A0A4R7BK38</accession>
<keyword evidence="7" id="KW-0482">Metalloprotease</keyword>
<keyword evidence="5" id="KW-0378">Hydrolase</keyword>
<dbReference type="InterPro" id="IPR008753">
    <property type="entry name" value="Peptidase_M13_N"/>
</dbReference>
<dbReference type="CDD" id="cd08662">
    <property type="entry name" value="M13"/>
    <property type="match status" value="1"/>
</dbReference>
<comment type="cofactor">
    <cofactor evidence="1">
        <name>Zn(2+)</name>
        <dbReference type="ChEBI" id="CHEBI:29105"/>
    </cofactor>
</comment>
<evidence type="ECO:0000259" key="10">
    <source>
        <dbReference type="Pfam" id="PF05649"/>
    </source>
</evidence>
<evidence type="ECO:0000256" key="7">
    <source>
        <dbReference type="ARBA" id="ARBA00023049"/>
    </source>
</evidence>
<evidence type="ECO:0000256" key="4">
    <source>
        <dbReference type="ARBA" id="ARBA00022723"/>
    </source>
</evidence>
<name>A0A4R7BK38_9HYPH</name>
<dbReference type="PANTHER" id="PTHR11733">
    <property type="entry name" value="ZINC METALLOPROTEASE FAMILY M13 NEPRILYSIN-RELATED"/>
    <property type="match status" value="1"/>
</dbReference>
<dbReference type="PRINTS" id="PR00786">
    <property type="entry name" value="NEPRILYSIN"/>
</dbReference>
<dbReference type="GO" id="GO:0005886">
    <property type="term" value="C:plasma membrane"/>
    <property type="evidence" value="ECO:0007669"/>
    <property type="project" value="TreeGrafter"/>
</dbReference>
<keyword evidence="4" id="KW-0479">Metal-binding</keyword>
<keyword evidence="8" id="KW-0732">Signal</keyword>
<dbReference type="Proteomes" id="UP000295122">
    <property type="component" value="Unassembled WGS sequence"/>
</dbReference>
<evidence type="ECO:0000256" key="8">
    <source>
        <dbReference type="SAM" id="SignalP"/>
    </source>
</evidence>
<evidence type="ECO:0000313" key="11">
    <source>
        <dbReference type="EMBL" id="TDR85393.1"/>
    </source>
</evidence>
<dbReference type="EMBL" id="SNZR01000017">
    <property type="protein sequence ID" value="TDR85393.1"/>
    <property type="molecule type" value="Genomic_DNA"/>
</dbReference>
<reference evidence="11 12" key="1">
    <citation type="submission" date="2019-03" db="EMBL/GenBank/DDBJ databases">
        <title>Genomic Encyclopedia of Type Strains, Phase IV (KMG-IV): sequencing the most valuable type-strain genomes for metagenomic binning, comparative biology and taxonomic classification.</title>
        <authorList>
            <person name="Goeker M."/>
        </authorList>
    </citation>
    <scope>NUCLEOTIDE SEQUENCE [LARGE SCALE GENOMIC DNA]</scope>
    <source>
        <strain evidence="11 12">DSM 25903</strain>
    </source>
</reference>
<gene>
    <name evidence="11" type="ORF">EV668_4514</name>
</gene>
<dbReference type="OrthoDB" id="9775677at2"/>
<evidence type="ECO:0000256" key="6">
    <source>
        <dbReference type="ARBA" id="ARBA00022833"/>
    </source>
</evidence>
<evidence type="ECO:0000259" key="9">
    <source>
        <dbReference type="Pfam" id="PF01431"/>
    </source>
</evidence>
<dbReference type="GO" id="GO:0004222">
    <property type="term" value="F:metalloendopeptidase activity"/>
    <property type="evidence" value="ECO:0007669"/>
    <property type="project" value="InterPro"/>
</dbReference>
<dbReference type="PANTHER" id="PTHR11733:SF167">
    <property type="entry name" value="FI17812P1-RELATED"/>
    <property type="match status" value="1"/>
</dbReference>
<dbReference type="GO" id="GO:0016485">
    <property type="term" value="P:protein processing"/>
    <property type="evidence" value="ECO:0007669"/>
    <property type="project" value="TreeGrafter"/>
</dbReference>
<feature type="signal peptide" evidence="8">
    <location>
        <begin position="1"/>
        <end position="20"/>
    </location>
</feature>